<dbReference type="OMA" id="EIYQVEY"/>
<protein>
    <submittedName>
        <fullName evidence="8">eIF4E-3</fullName>
    </submittedName>
</protein>
<keyword evidence="3" id="KW-0810">Translation regulation</keyword>
<dbReference type="SUPFAM" id="SSF55418">
    <property type="entry name" value="eIF4e-like"/>
    <property type="match status" value="1"/>
</dbReference>
<keyword evidence="5 6" id="KW-0648">Protein biosynthesis</keyword>
<evidence type="ECO:0000313" key="9">
    <source>
        <dbReference type="Proteomes" id="UP000023152"/>
    </source>
</evidence>
<reference evidence="8 9" key="1">
    <citation type="journal article" date="2013" name="Curr. Biol.">
        <title>The Genome of the Foraminiferan Reticulomyxa filosa.</title>
        <authorList>
            <person name="Glockner G."/>
            <person name="Hulsmann N."/>
            <person name="Schleicher M."/>
            <person name="Noegel A.A."/>
            <person name="Eichinger L."/>
            <person name="Gallinger C."/>
            <person name="Pawlowski J."/>
            <person name="Sierra R."/>
            <person name="Euteneuer U."/>
            <person name="Pillet L."/>
            <person name="Moustafa A."/>
            <person name="Platzer M."/>
            <person name="Groth M."/>
            <person name="Szafranski K."/>
            <person name="Schliwa M."/>
        </authorList>
    </citation>
    <scope>NUCLEOTIDE SEQUENCE [LARGE SCALE GENOMIC DNA]</scope>
</reference>
<dbReference type="InterPro" id="IPR001040">
    <property type="entry name" value="TIF_eIF_4E"/>
</dbReference>
<evidence type="ECO:0000256" key="6">
    <source>
        <dbReference type="RuleBase" id="RU004374"/>
    </source>
</evidence>
<comment type="similarity">
    <text evidence="1 6">Belongs to the eukaryotic initiation factor 4E family.</text>
</comment>
<comment type="caution">
    <text evidence="8">The sequence shown here is derived from an EMBL/GenBank/DDBJ whole genome shotgun (WGS) entry which is preliminary data.</text>
</comment>
<evidence type="ECO:0000256" key="7">
    <source>
        <dbReference type="SAM" id="Phobius"/>
    </source>
</evidence>
<evidence type="ECO:0000256" key="4">
    <source>
        <dbReference type="ARBA" id="ARBA00022884"/>
    </source>
</evidence>
<dbReference type="GO" id="GO:0016281">
    <property type="term" value="C:eukaryotic translation initiation factor 4F complex"/>
    <property type="evidence" value="ECO:0007669"/>
    <property type="project" value="TreeGrafter"/>
</dbReference>
<dbReference type="GO" id="GO:0006417">
    <property type="term" value="P:regulation of translation"/>
    <property type="evidence" value="ECO:0007669"/>
    <property type="project" value="UniProtKB-KW"/>
</dbReference>
<keyword evidence="7" id="KW-0472">Membrane</keyword>
<keyword evidence="7" id="KW-0812">Transmembrane</keyword>
<name>X6P307_RETFI</name>
<organism evidence="8 9">
    <name type="scientific">Reticulomyxa filosa</name>
    <dbReference type="NCBI Taxonomy" id="46433"/>
    <lineage>
        <taxon>Eukaryota</taxon>
        <taxon>Sar</taxon>
        <taxon>Rhizaria</taxon>
        <taxon>Retaria</taxon>
        <taxon>Foraminifera</taxon>
        <taxon>Monothalamids</taxon>
        <taxon>Reticulomyxidae</taxon>
        <taxon>Reticulomyxa</taxon>
    </lineage>
</organism>
<keyword evidence="2 6" id="KW-0396">Initiation factor</keyword>
<dbReference type="Proteomes" id="UP000023152">
    <property type="component" value="Unassembled WGS sequence"/>
</dbReference>
<keyword evidence="7" id="KW-1133">Transmembrane helix</keyword>
<dbReference type="GO" id="GO:0003743">
    <property type="term" value="F:translation initiation factor activity"/>
    <property type="evidence" value="ECO:0007669"/>
    <property type="project" value="UniProtKB-KW"/>
</dbReference>
<keyword evidence="4 6" id="KW-0694">RNA-binding</keyword>
<dbReference type="InterPro" id="IPR023398">
    <property type="entry name" value="TIF_eIF4e-like"/>
</dbReference>
<gene>
    <name evidence="8" type="ORF">RFI_04199</name>
</gene>
<dbReference type="PANTHER" id="PTHR11960:SF8">
    <property type="entry name" value="EUKARYOTIC TRANSLATION INITIATION FACTOR 4E1-RELATED"/>
    <property type="match status" value="1"/>
</dbReference>
<dbReference type="PANTHER" id="PTHR11960">
    <property type="entry name" value="EUKARYOTIC TRANSLATION INITIATION FACTOR 4E RELATED"/>
    <property type="match status" value="1"/>
</dbReference>
<evidence type="ECO:0000256" key="3">
    <source>
        <dbReference type="ARBA" id="ARBA00022845"/>
    </source>
</evidence>
<feature type="transmembrane region" description="Helical" evidence="7">
    <location>
        <begin position="186"/>
        <end position="207"/>
    </location>
</feature>
<evidence type="ECO:0000256" key="2">
    <source>
        <dbReference type="ARBA" id="ARBA00022540"/>
    </source>
</evidence>
<dbReference type="OrthoDB" id="590761at2759"/>
<sequence length="208" mass="24280">MAAMKNVSTTKQEESKAKQLPQLPLQYKWTLWHNAPSPNWKDKKVNIIGHFATVADFWRLFNNILPPSQLEAGSDYHLFKGNVKPEWEDQFNAHGGCWIFRFEKKLLISKLTKLGKSVYHTVLKIIGHNFDESDDICGLVVSMRDKNKGKLSLWIKEARNEKIVRSLGQQFKEFSRANSVEFQVCYISSFCIVSFFLVVFIHFNLFFW</sequence>
<accession>X6P307</accession>
<dbReference type="Pfam" id="PF01652">
    <property type="entry name" value="IF4E"/>
    <property type="match status" value="1"/>
</dbReference>
<dbReference type="AlphaFoldDB" id="X6P307"/>
<dbReference type="EMBL" id="ASPP01003828">
    <property type="protein sequence ID" value="ETO32915.1"/>
    <property type="molecule type" value="Genomic_DNA"/>
</dbReference>
<dbReference type="GO" id="GO:0000340">
    <property type="term" value="F:RNA 7-methylguanosine cap binding"/>
    <property type="evidence" value="ECO:0007669"/>
    <property type="project" value="TreeGrafter"/>
</dbReference>
<evidence type="ECO:0000256" key="5">
    <source>
        <dbReference type="ARBA" id="ARBA00022917"/>
    </source>
</evidence>
<keyword evidence="9" id="KW-1185">Reference proteome</keyword>
<dbReference type="Gene3D" id="3.30.760.10">
    <property type="entry name" value="RNA Cap, Translation Initiation Factor Eif4e"/>
    <property type="match status" value="1"/>
</dbReference>
<evidence type="ECO:0000313" key="8">
    <source>
        <dbReference type="EMBL" id="ETO32915.1"/>
    </source>
</evidence>
<proteinExistence type="inferred from homology"/>
<evidence type="ECO:0000256" key="1">
    <source>
        <dbReference type="ARBA" id="ARBA00009860"/>
    </source>
</evidence>